<organism evidence="2 3">
    <name type="scientific">Labilithrix luteola</name>
    <dbReference type="NCBI Taxonomy" id="1391654"/>
    <lineage>
        <taxon>Bacteria</taxon>
        <taxon>Pseudomonadati</taxon>
        <taxon>Myxococcota</taxon>
        <taxon>Polyangia</taxon>
        <taxon>Polyangiales</taxon>
        <taxon>Labilitrichaceae</taxon>
        <taxon>Labilithrix</taxon>
    </lineage>
</organism>
<sequence length="237" mass="23647">MVTRIAGIVGMAALVACSNSSSKSTETTAAKMQSERNDVLGRLDDATQVVTKFGEKIPASESGQSRCVVAIPSMVKGGLIVGGEGGKGFATCKTASGWSAPAPVSIGGGSIGAQLGVQSTELLALVKTDKGMRSLESGDFKVGVDASASAGPVGTGRGSTTDLVSYSSSKGLFAGAELNGSTIKPDKDAIKALYGSDVDFGGILAGQVAAPADAPAVERFNSAVTSHYGKGHTGTKK</sequence>
<proteinExistence type="predicted"/>
<dbReference type="KEGG" id="llu:AKJ09_01368"/>
<evidence type="ECO:0000313" key="3">
    <source>
        <dbReference type="Proteomes" id="UP000064967"/>
    </source>
</evidence>
<dbReference type="CDD" id="cd11524">
    <property type="entry name" value="SYLF"/>
    <property type="match status" value="1"/>
</dbReference>
<dbReference type="PANTHER" id="PTHR15629">
    <property type="entry name" value="SH3YL1 PROTEIN"/>
    <property type="match status" value="1"/>
</dbReference>
<dbReference type="Pfam" id="PF04366">
    <property type="entry name" value="Ysc84"/>
    <property type="match status" value="1"/>
</dbReference>
<evidence type="ECO:0000313" key="2">
    <source>
        <dbReference type="EMBL" id="AKU94704.1"/>
    </source>
</evidence>
<dbReference type="PROSITE" id="PS51257">
    <property type="entry name" value="PROKAR_LIPOPROTEIN"/>
    <property type="match status" value="1"/>
</dbReference>
<dbReference type="EMBL" id="CP012333">
    <property type="protein sequence ID" value="AKU94704.1"/>
    <property type="molecule type" value="Genomic_DNA"/>
</dbReference>
<dbReference type="PANTHER" id="PTHR15629:SF2">
    <property type="entry name" value="SH3 DOMAIN-CONTAINING YSC84-LIKE PROTEIN 1"/>
    <property type="match status" value="1"/>
</dbReference>
<dbReference type="AlphaFoldDB" id="A0A0K1PNN9"/>
<protein>
    <recommendedName>
        <fullName evidence="1">Ysc84 actin-binding domain-containing protein</fullName>
    </recommendedName>
</protein>
<feature type="domain" description="Ysc84 actin-binding" evidence="1">
    <location>
        <begin position="108"/>
        <end position="214"/>
    </location>
</feature>
<dbReference type="STRING" id="1391654.AKJ09_01368"/>
<dbReference type="InterPro" id="IPR051702">
    <property type="entry name" value="SH3_domain_YSC84-like"/>
</dbReference>
<evidence type="ECO:0000259" key="1">
    <source>
        <dbReference type="Pfam" id="PF04366"/>
    </source>
</evidence>
<reference evidence="2 3" key="1">
    <citation type="submission" date="2015-08" db="EMBL/GenBank/DDBJ databases">
        <authorList>
            <person name="Babu N.S."/>
            <person name="Beckwith C.J."/>
            <person name="Beseler K.G."/>
            <person name="Brison A."/>
            <person name="Carone J.V."/>
            <person name="Caskin T.P."/>
            <person name="Diamond M."/>
            <person name="Durham M.E."/>
            <person name="Foxe J.M."/>
            <person name="Go M."/>
            <person name="Henderson B.A."/>
            <person name="Jones I.B."/>
            <person name="McGettigan J.A."/>
            <person name="Micheletti S.J."/>
            <person name="Nasrallah M.E."/>
            <person name="Ortiz D."/>
            <person name="Piller C.R."/>
            <person name="Privatt S.R."/>
            <person name="Schneider S.L."/>
            <person name="Sharp S."/>
            <person name="Smith T.C."/>
            <person name="Stanton J.D."/>
            <person name="Ullery H.E."/>
            <person name="Wilson R.J."/>
            <person name="Serrano M.G."/>
            <person name="Buck G."/>
            <person name="Lee V."/>
            <person name="Wang Y."/>
            <person name="Carvalho R."/>
            <person name="Voegtly L."/>
            <person name="Shi R."/>
            <person name="Duckworth R."/>
            <person name="Johnson A."/>
            <person name="Loviza R."/>
            <person name="Walstead R."/>
            <person name="Shah Z."/>
            <person name="Kiflezghi M."/>
            <person name="Wade K."/>
            <person name="Ball S.L."/>
            <person name="Bradley K.W."/>
            <person name="Asai D.J."/>
            <person name="Bowman C.A."/>
            <person name="Russell D.A."/>
            <person name="Pope W.H."/>
            <person name="Jacobs-Sera D."/>
            <person name="Hendrix R.W."/>
            <person name="Hatfull G.F."/>
        </authorList>
    </citation>
    <scope>NUCLEOTIDE SEQUENCE [LARGE SCALE GENOMIC DNA]</scope>
    <source>
        <strain evidence="2 3">DSM 27648</strain>
    </source>
</reference>
<gene>
    <name evidence="2" type="ORF">AKJ09_01368</name>
</gene>
<name>A0A0K1PNN9_9BACT</name>
<dbReference type="GO" id="GO:0035091">
    <property type="term" value="F:phosphatidylinositol binding"/>
    <property type="evidence" value="ECO:0007669"/>
    <property type="project" value="TreeGrafter"/>
</dbReference>
<dbReference type="Proteomes" id="UP000064967">
    <property type="component" value="Chromosome"/>
</dbReference>
<keyword evidence="3" id="KW-1185">Reference proteome</keyword>
<dbReference type="InterPro" id="IPR007461">
    <property type="entry name" value="Ysc84_actin-binding"/>
</dbReference>
<accession>A0A0K1PNN9</accession>